<dbReference type="EMBL" id="BSST01000001">
    <property type="protein sequence ID" value="GLX77434.1"/>
    <property type="molecule type" value="Genomic_DNA"/>
</dbReference>
<dbReference type="Proteomes" id="UP001157186">
    <property type="component" value="Unassembled WGS sequence"/>
</dbReference>
<evidence type="ECO:0000313" key="1">
    <source>
        <dbReference type="EMBL" id="GLX77434.1"/>
    </source>
</evidence>
<comment type="caution">
    <text evidence="1">The sequence shown here is derived from an EMBL/GenBank/DDBJ whole genome shotgun (WGS) entry which is preliminary data.</text>
</comment>
<protein>
    <submittedName>
        <fullName evidence="1">Uncharacterized protein</fullName>
    </submittedName>
</protein>
<accession>A0ABQ6GQ43</accession>
<evidence type="ECO:0000313" key="2">
    <source>
        <dbReference type="Proteomes" id="UP001157186"/>
    </source>
</evidence>
<proteinExistence type="predicted"/>
<keyword evidence="2" id="KW-1185">Reference proteome</keyword>
<gene>
    <name evidence="1" type="ORF">tinsulaeT_07740</name>
</gene>
<reference evidence="1 2" key="1">
    <citation type="submission" date="2023-03" db="EMBL/GenBank/DDBJ databases">
        <title>Draft genome sequence of Thalassotalea insulae KCTC 62186T.</title>
        <authorList>
            <person name="Sawabe T."/>
        </authorList>
    </citation>
    <scope>NUCLEOTIDE SEQUENCE [LARGE SCALE GENOMIC DNA]</scope>
    <source>
        <strain evidence="1 2">KCTC 62186</strain>
    </source>
</reference>
<dbReference type="RefSeq" id="WP_284243288.1">
    <property type="nucleotide sequence ID" value="NZ_BSST01000001.1"/>
</dbReference>
<name>A0ABQ6GQ43_9GAMM</name>
<sequence length="92" mass="10985">MKQHKAQDLIDKHHKLIHSENLKVVSHVQREQDDWLLNTIMIENIDVPFKYKRKKHYRSLQGQRVNLTYYATTENIAGFDIEIMKVVRVKVA</sequence>
<organism evidence="1 2">
    <name type="scientific">Thalassotalea insulae</name>
    <dbReference type="NCBI Taxonomy" id="2056778"/>
    <lineage>
        <taxon>Bacteria</taxon>
        <taxon>Pseudomonadati</taxon>
        <taxon>Pseudomonadota</taxon>
        <taxon>Gammaproteobacteria</taxon>
        <taxon>Alteromonadales</taxon>
        <taxon>Colwelliaceae</taxon>
        <taxon>Thalassotalea</taxon>
    </lineage>
</organism>